<feature type="signal peptide" evidence="1">
    <location>
        <begin position="1"/>
        <end position="26"/>
    </location>
</feature>
<feature type="chain" id="PRO_5044269802" evidence="1">
    <location>
        <begin position="27"/>
        <end position="188"/>
    </location>
</feature>
<name>A0AB38YEC1_9GAMM</name>
<sequence>MKDVVRPASTAALLLRVLLIVSLAGAAQGQIIDGRFQDHGNGTLTDQQTGLTWMRCSLGQQWNGVSCSGGASRHTWDNAMTLAQGLEFAGHTDWRLPTRDELNTIVHCSSDQRSGFNSNGYGGHCLGNFLKPTVLAAAFPNTPDTWYWSSSNYGTSNVNAWVVGSGDGALSGSYRSTPLRVRMVRGGH</sequence>
<dbReference type="PANTHER" id="PTHR35812">
    <property type="entry name" value="LIPOPROTEIN"/>
    <property type="match status" value="1"/>
</dbReference>
<dbReference type="EMBL" id="CP101717">
    <property type="protein sequence ID" value="WLD57653.1"/>
    <property type="molecule type" value="Genomic_DNA"/>
</dbReference>
<dbReference type="Pfam" id="PF07603">
    <property type="entry name" value="Lcl_C"/>
    <property type="match status" value="1"/>
</dbReference>
<dbReference type="PANTHER" id="PTHR35812:SF1">
    <property type="entry name" value="LIPOPROTEIN"/>
    <property type="match status" value="1"/>
</dbReference>
<keyword evidence="1" id="KW-0732">Signal</keyword>
<accession>A0AB38YEC1</accession>
<reference evidence="3" key="1">
    <citation type="submission" date="2022-07" db="EMBL/GenBank/DDBJ databases">
        <title>Complete genome sequence of Salinispirillum sp. LH10-3-1 capable of multiple carbohydrate inversion isolated from a soda lake.</title>
        <authorList>
            <person name="Liu J."/>
            <person name="Zhai Y."/>
            <person name="Zhang H."/>
            <person name="Yang H."/>
            <person name="Qu J."/>
            <person name="Li J."/>
        </authorList>
    </citation>
    <scope>NUCLEOTIDE SEQUENCE</scope>
    <source>
        <strain evidence="3">LH 10-3-1</strain>
    </source>
</reference>
<proteinExistence type="predicted"/>
<organism evidence="3">
    <name type="scientific">Salinispirillum sp. LH 10-3-1</name>
    <dbReference type="NCBI Taxonomy" id="2952525"/>
    <lineage>
        <taxon>Bacteria</taxon>
        <taxon>Pseudomonadati</taxon>
        <taxon>Pseudomonadota</taxon>
        <taxon>Gammaproteobacteria</taxon>
        <taxon>Oceanospirillales</taxon>
        <taxon>Saccharospirillaceae</taxon>
        <taxon>Salinispirillum</taxon>
    </lineage>
</organism>
<dbReference type="AlphaFoldDB" id="A0AB38YEC1"/>
<dbReference type="InterPro" id="IPR011460">
    <property type="entry name" value="Lcl_C"/>
</dbReference>
<dbReference type="RefSeq" id="WP_304994938.1">
    <property type="nucleotide sequence ID" value="NZ_CP101717.1"/>
</dbReference>
<evidence type="ECO:0000259" key="2">
    <source>
        <dbReference type="Pfam" id="PF07603"/>
    </source>
</evidence>
<evidence type="ECO:0000256" key="1">
    <source>
        <dbReference type="SAM" id="SignalP"/>
    </source>
</evidence>
<protein>
    <submittedName>
        <fullName evidence="3">DUF1566 domain-containing protein</fullName>
    </submittedName>
</protein>
<feature type="domain" description="Lcl C-terminal" evidence="2">
    <location>
        <begin position="42"/>
        <end position="185"/>
    </location>
</feature>
<gene>
    <name evidence="3" type="ORF">NFC81_13170</name>
</gene>
<evidence type="ECO:0000313" key="3">
    <source>
        <dbReference type="EMBL" id="WLD57653.1"/>
    </source>
</evidence>